<evidence type="ECO:0000313" key="2">
    <source>
        <dbReference type="Proteomes" id="UP000016662"/>
    </source>
</evidence>
<gene>
    <name evidence="1" type="ORF">RUMCAL_02312</name>
</gene>
<dbReference type="PROSITE" id="PS51257">
    <property type="entry name" value="PROKAR_LIPOPROTEIN"/>
    <property type="match status" value="1"/>
</dbReference>
<dbReference type="AlphaFoldDB" id="U2M190"/>
<dbReference type="STRING" id="411473.RUMCAL_02312"/>
<dbReference type="HOGENOM" id="CLU_3316454_0_0_9"/>
<evidence type="ECO:0000313" key="1">
    <source>
        <dbReference type="EMBL" id="ERJ93088.1"/>
    </source>
</evidence>
<keyword evidence="2" id="KW-1185">Reference proteome</keyword>
<protein>
    <submittedName>
        <fullName evidence="1">Uncharacterized protein</fullName>
    </submittedName>
</protein>
<name>U2M190_9FIRM</name>
<accession>U2M190</accession>
<dbReference type="Proteomes" id="UP000016662">
    <property type="component" value="Unassembled WGS sequence"/>
</dbReference>
<sequence>MAPAFYKNSLLKAHQSVSKPPRMRLFYYTILFGACQLFF</sequence>
<comment type="caution">
    <text evidence="1">The sequence shown here is derived from an EMBL/GenBank/DDBJ whole genome shotgun (WGS) entry which is preliminary data.</text>
</comment>
<dbReference type="EMBL" id="AWVF01000288">
    <property type="protein sequence ID" value="ERJ93088.1"/>
    <property type="molecule type" value="Genomic_DNA"/>
</dbReference>
<organism evidence="1 2">
    <name type="scientific">Ruminococcus callidus ATCC 27760</name>
    <dbReference type="NCBI Taxonomy" id="411473"/>
    <lineage>
        <taxon>Bacteria</taxon>
        <taxon>Bacillati</taxon>
        <taxon>Bacillota</taxon>
        <taxon>Clostridia</taxon>
        <taxon>Eubacteriales</taxon>
        <taxon>Oscillospiraceae</taxon>
        <taxon>Ruminococcus</taxon>
    </lineage>
</organism>
<reference evidence="1 2" key="1">
    <citation type="submission" date="2013-07" db="EMBL/GenBank/DDBJ databases">
        <authorList>
            <person name="Weinstock G."/>
            <person name="Sodergren E."/>
            <person name="Wylie T."/>
            <person name="Fulton L."/>
            <person name="Fulton R."/>
            <person name="Fronick C."/>
            <person name="O'Laughlin M."/>
            <person name="Godfrey J."/>
            <person name="Miner T."/>
            <person name="Herter B."/>
            <person name="Appelbaum E."/>
            <person name="Cordes M."/>
            <person name="Lek S."/>
            <person name="Wollam A."/>
            <person name="Pepin K.H."/>
            <person name="Palsikar V.B."/>
            <person name="Mitreva M."/>
            <person name="Wilson R.K."/>
        </authorList>
    </citation>
    <scope>NUCLEOTIDE SEQUENCE [LARGE SCALE GENOMIC DNA]</scope>
    <source>
        <strain evidence="1 2">ATCC 27760</strain>
    </source>
</reference>
<proteinExistence type="predicted"/>